<dbReference type="EMBL" id="JAROKS010000018">
    <property type="protein sequence ID" value="KAK1793375.1"/>
    <property type="molecule type" value="Genomic_DNA"/>
</dbReference>
<dbReference type="SUPFAM" id="SSF47862">
    <property type="entry name" value="Saposin"/>
    <property type="match status" value="1"/>
</dbReference>
<dbReference type="GO" id="GO:0042742">
    <property type="term" value="P:defense response to bacterium"/>
    <property type="evidence" value="ECO:0007669"/>
    <property type="project" value="InterPro"/>
</dbReference>
<dbReference type="Pfam" id="PF03489">
    <property type="entry name" value="SapB_2"/>
    <property type="match status" value="1"/>
</dbReference>
<evidence type="ECO:0000313" key="4">
    <source>
        <dbReference type="EMBL" id="KAK1793375.1"/>
    </source>
</evidence>
<sequence length="150" mass="17106">MLQNILICVLFACSACAMHLEYLKIESAEDDLLSSVLDQYYESEGLSETLPKTGADPFCWACKWVVKKVKKHLITNAKAEVIKNKLLQVCDQIRLMKTKCKKMVTKYMDVLTDELSTTDDPQTVCINVGICKSNPIWKFIQDSQQTHQKL</sequence>
<dbReference type="PANTHER" id="PTHR15541:SF2">
    <property type="entry name" value="GRANULYSIN"/>
    <property type="match status" value="1"/>
</dbReference>
<protein>
    <recommendedName>
        <fullName evidence="3">Saposin B-type domain-containing protein</fullName>
    </recommendedName>
</protein>
<organism evidence="4 5">
    <name type="scientific">Electrophorus voltai</name>
    <dbReference type="NCBI Taxonomy" id="2609070"/>
    <lineage>
        <taxon>Eukaryota</taxon>
        <taxon>Metazoa</taxon>
        <taxon>Chordata</taxon>
        <taxon>Craniata</taxon>
        <taxon>Vertebrata</taxon>
        <taxon>Euteleostomi</taxon>
        <taxon>Actinopterygii</taxon>
        <taxon>Neopterygii</taxon>
        <taxon>Teleostei</taxon>
        <taxon>Ostariophysi</taxon>
        <taxon>Gymnotiformes</taxon>
        <taxon>Gymnotoidei</taxon>
        <taxon>Gymnotidae</taxon>
        <taxon>Electrophorus</taxon>
    </lineage>
</organism>
<comment type="caution">
    <text evidence="4">The sequence shown here is derived from an EMBL/GenBank/DDBJ whole genome shotgun (WGS) entry which is preliminary data.</text>
</comment>
<keyword evidence="5" id="KW-1185">Reference proteome</keyword>
<proteinExistence type="predicted"/>
<keyword evidence="1" id="KW-1015">Disulfide bond</keyword>
<accession>A0AAD8Z681</accession>
<dbReference type="PANTHER" id="PTHR15541">
    <property type="entry name" value="GRANULYSIN RELATED"/>
    <property type="match status" value="1"/>
</dbReference>
<dbReference type="SMART" id="SM00741">
    <property type="entry name" value="SapB"/>
    <property type="match status" value="1"/>
</dbReference>
<feature type="domain" description="Saposin B-type" evidence="3">
    <location>
        <begin position="55"/>
        <end position="135"/>
    </location>
</feature>
<feature type="chain" id="PRO_5042011599" description="Saposin B-type domain-containing protein" evidence="2">
    <location>
        <begin position="18"/>
        <end position="150"/>
    </location>
</feature>
<name>A0AAD8Z681_9TELE</name>
<evidence type="ECO:0000256" key="1">
    <source>
        <dbReference type="ARBA" id="ARBA00023157"/>
    </source>
</evidence>
<evidence type="ECO:0000313" key="5">
    <source>
        <dbReference type="Proteomes" id="UP001239994"/>
    </source>
</evidence>
<evidence type="ECO:0000256" key="2">
    <source>
        <dbReference type="SAM" id="SignalP"/>
    </source>
</evidence>
<dbReference type="InterPro" id="IPR008138">
    <property type="entry name" value="SapB_2"/>
</dbReference>
<dbReference type="PROSITE" id="PS50015">
    <property type="entry name" value="SAP_B"/>
    <property type="match status" value="1"/>
</dbReference>
<dbReference type="InterPro" id="IPR038847">
    <property type="entry name" value="Granulysin-like"/>
</dbReference>
<dbReference type="AlphaFoldDB" id="A0AAD8Z681"/>
<dbReference type="InterPro" id="IPR011001">
    <property type="entry name" value="Saposin-like"/>
</dbReference>
<gene>
    <name evidence="4" type="ORF">P4O66_011758</name>
</gene>
<dbReference type="Proteomes" id="UP001239994">
    <property type="component" value="Unassembled WGS sequence"/>
</dbReference>
<dbReference type="Gene3D" id="1.10.225.10">
    <property type="entry name" value="Saposin-like"/>
    <property type="match status" value="1"/>
</dbReference>
<keyword evidence="2" id="KW-0732">Signal</keyword>
<reference evidence="4" key="1">
    <citation type="submission" date="2023-03" db="EMBL/GenBank/DDBJ databases">
        <title>Electrophorus voltai genome.</title>
        <authorList>
            <person name="Bian C."/>
        </authorList>
    </citation>
    <scope>NUCLEOTIDE SEQUENCE</scope>
    <source>
        <strain evidence="4">CB-2022</strain>
        <tissue evidence="4">Muscle</tissue>
    </source>
</reference>
<feature type="signal peptide" evidence="2">
    <location>
        <begin position="1"/>
        <end position="17"/>
    </location>
</feature>
<dbReference type="InterPro" id="IPR008139">
    <property type="entry name" value="SaposinB_dom"/>
</dbReference>
<evidence type="ECO:0000259" key="3">
    <source>
        <dbReference type="PROSITE" id="PS50015"/>
    </source>
</evidence>